<evidence type="ECO:0000313" key="2">
    <source>
        <dbReference type="EMBL" id="MEB3347137.1"/>
    </source>
</evidence>
<proteinExistence type="predicted"/>
<dbReference type="RefSeq" id="WP_324181165.1">
    <property type="nucleotide sequence ID" value="NZ_BAABAW010000025.1"/>
</dbReference>
<gene>
    <name evidence="2" type="ORF">U6A24_16810</name>
</gene>
<dbReference type="EMBL" id="JAYKLX010000008">
    <property type="protein sequence ID" value="MEB3347137.1"/>
    <property type="molecule type" value="Genomic_DNA"/>
</dbReference>
<evidence type="ECO:0000313" key="3">
    <source>
        <dbReference type="Proteomes" id="UP001327027"/>
    </source>
</evidence>
<feature type="region of interest" description="Disordered" evidence="1">
    <location>
        <begin position="45"/>
        <end position="69"/>
    </location>
</feature>
<sequence length="107" mass="12247">MATKLQIAKILIIFGFILNMSNYGLNLIDFYTCDDIASMAIDEIESSEQKEKEGSEKEDFKEKDKISQNYDDRASSLANNITSFYPDLYSYNSSVYLEHNTPPPELL</sequence>
<name>A0ABU5ZZ73_9FLAO</name>
<accession>A0ABU5ZZ73</accession>
<comment type="caution">
    <text evidence="2">The sequence shown here is derived from an EMBL/GenBank/DDBJ whole genome shotgun (WGS) entry which is preliminary data.</text>
</comment>
<organism evidence="2 3">
    <name type="scientific">Aquimarina gracilis</name>
    <dbReference type="NCBI Taxonomy" id="874422"/>
    <lineage>
        <taxon>Bacteria</taxon>
        <taxon>Pseudomonadati</taxon>
        <taxon>Bacteroidota</taxon>
        <taxon>Flavobacteriia</taxon>
        <taxon>Flavobacteriales</taxon>
        <taxon>Flavobacteriaceae</taxon>
        <taxon>Aquimarina</taxon>
    </lineage>
</organism>
<dbReference type="Proteomes" id="UP001327027">
    <property type="component" value="Unassembled WGS sequence"/>
</dbReference>
<evidence type="ECO:0000256" key="1">
    <source>
        <dbReference type="SAM" id="MobiDB-lite"/>
    </source>
</evidence>
<feature type="compositionally biased region" description="Basic and acidic residues" evidence="1">
    <location>
        <begin position="47"/>
        <end position="69"/>
    </location>
</feature>
<keyword evidence="3" id="KW-1185">Reference proteome</keyword>
<protein>
    <submittedName>
        <fullName evidence="2">Uncharacterized protein</fullName>
    </submittedName>
</protein>
<reference evidence="2 3" key="1">
    <citation type="journal article" date="2013" name="Int. J. Syst. Evol. Microbiol.">
        <title>Aquimarina gracilis sp. nov., isolated from the gut microflora of a mussel, Mytilus coruscus, and emended description of Aquimarina spongiae.</title>
        <authorList>
            <person name="Park S.C."/>
            <person name="Choe H.N."/>
            <person name="Baik K.S."/>
            <person name="Seong C.N."/>
        </authorList>
    </citation>
    <scope>NUCLEOTIDE SEQUENCE [LARGE SCALE GENOMIC DNA]</scope>
    <source>
        <strain evidence="2 3">PSC32</strain>
    </source>
</reference>